<evidence type="ECO:0000256" key="5">
    <source>
        <dbReference type="RuleBase" id="RU003516"/>
    </source>
</evidence>
<dbReference type="EMBL" id="HF558449">
    <property type="protein sequence ID" value="CCO73813.1"/>
    <property type="molecule type" value="Genomic_DNA"/>
</dbReference>
<organism evidence="7">
    <name type="scientific">Geotrichum candidum</name>
    <name type="common">Oospora lactis</name>
    <name type="synonym">Dipodascus geotrichum</name>
    <dbReference type="NCBI Taxonomy" id="1173061"/>
    <lineage>
        <taxon>Eukaryota</taxon>
        <taxon>Fungi</taxon>
        <taxon>Dikarya</taxon>
        <taxon>Ascomycota</taxon>
        <taxon>Saccharomycotina</taxon>
        <taxon>Dipodascomycetes</taxon>
        <taxon>Dipodascales</taxon>
        <taxon>Dipodascaceae</taxon>
        <taxon>Geotrichum</taxon>
    </lineage>
</organism>
<dbReference type="PROSITE" id="PS51325">
    <property type="entry name" value="ALPHA_BOX"/>
    <property type="match status" value="1"/>
</dbReference>
<proteinExistence type="inferred from homology"/>
<dbReference type="AlphaFoldDB" id="M1X8C7"/>
<dbReference type="GO" id="GO:0008301">
    <property type="term" value="F:DNA binding, bending"/>
    <property type="evidence" value="ECO:0007669"/>
    <property type="project" value="InterPro"/>
</dbReference>
<evidence type="ECO:0000256" key="4">
    <source>
        <dbReference type="ARBA" id="ARBA00023242"/>
    </source>
</evidence>
<keyword evidence="4 5" id="KW-0539">Nucleus</keyword>
<reference evidence="7" key="1">
    <citation type="submission" date="2012-11" db="EMBL/GenBank/DDBJ databases">
        <title>Specialization of the cheese isolates of the species Geotrichum candidum revealed by MLST.</title>
        <authorList>
            <person name="Morel G."/>
            <person name="Laaghouiti F."/>
            <person name="Mallet S."/>
            <person name="Jacques N."/>
            <person name="Casaregola S."/>
        </authorList>
    </citation>
    <scope>NUCLEOTIDE SEQUENCE</scope>
    <source>
        <strain evidence="7">CBS 615.84</strain>
    </source>
</reference>
<evidence type="ECO:0000256" key="1">
    <source>
        <dbReference type="ARBA" id="ARBA00023015"/>
    </source>
</evidence>
<comment type="similarity">
    <text evidence="5">Belongs to the MATALPHA1 family.</text>
</comment>
<name>M1X8C7_GEOCN</name>
<comment type="subcellular location">
    <subcellularLocation>
        <location evidence="5">Nucleus</location>
    </subcellularLocation>
</comment>
<keyword evidence="2 5" id="KW-0238">DNA-binding</keyword>
<dbReference type="GO" id="GO:0005634">
    <property type="term" value="C:nucleus"/>
    <property type="evidence" value="ECO:0007669"/>
    <property type="project" value="UniProtKB-SubCell"/>
</dbReference>
<accession>M1X8C7</accession>
<evidence type="ECO:0000259" key="6">
    <source>
        <dbReference type="PROSITE" id="PS51325"/>
    </source>
</evidence>
<feature type="domain" description="Alpha box" evidence="6">
    <location>
        <begin position="94"/>
        <end position="149"/>
    </location>
</feature>
<sequence length="339" mass="39181">MPEFKRFRFRHHKISCPSTTKNESKFLFCPQFIDFSAPKNGSEECRHTETMLAIPPPSSELLKALDELRTLQCSVQKKGIIRSRRRKPNTNMAKKVSRINGFTAFKSYYSQNITSVCQGTISSKLSKVWQIEKNQDVWDNYARHYRRYQRKEPEHFCVWLLRATQNNSIDKQKTHSFTKLNDGDENLDIEALCFNLNEDSFTKDLITTQSSGDLNPYSNYGFDTLDFITDSSKVSSDNIESSNMNDYMDGLSPESCESISPFDIIDSTFSEPTSNHYDYMFIDSPSDSLLEDFFSDKNVVSDKNCKQPFVPLELNKDQFLPMPELWVSLNSEYSLSKLS</sequence>
<evidence type="ECO:0000313" key="7">
    <source>
        <dbReference type="EMBL" id="CCO73813.1"/>
    </source>
</evidence>
<keyword evidence="1 5" id="KW-0805">Transcription regulation</keyword>
<dbReference type="Pfam" id="PF04769">
    <property type="entry name" value="MATalpha_HMGbox"/>
    <property type="match status" value="1"/>
</dbReference>
<evidence type="ECO:0000256" key="3">
    <source>
        <dbReference type="ARBA" id="ARBA00023163"/>
    </source>
</evidence>
<keyword evidence="3 5" id="KW-0804">Transcription</keyword>
<gene>
    <name evidence="7" type="primary">MATB</name>
</gene>
<evidence type="ECO:0000256" key="2">
    <source>
        <dbReference type="ARBA" id="ARBA00023125"/>
    </source>
</evidence>
<protein>
    <submittedName>
        <fullName evidence="7">Mating type protein, MatB</fullName>
    </submittedName>
</protein>
<dbReference type="GO" id="GO:0045895">
    <property type="term" value="P:positive regulation of mating-type specific transcription, DNA-templated"/>
    <property type="evidence" value="ECO:0007669"/>
    <property type="project" value="InterPro"/>
</dbReference>
<dbReference type="InterPro" id="IPR006856">
    <property type="entry name" value="MATalpha_HMGbox"/>
</dbReference>